<dbReference type="STRING" id="78410.A0A0P7BA90"/>
<evidence type="ECO:0000256" key="1">
    <source>
        <dbReference type="ARBA" id="ARBA00022723"/>
    </source>
</evidence>
<dbReference type="PROSITE" id="PS50048">
    <property type="entry name" value="ZN2_CY6_FUNGAL_2"/>
    <property type="match status" value="1"/>
</dbReference>
<dbReference type="CDD" id="cd12148">
    <property type="entry name" value="fungal_TF_MHR"/>
    <property type="match status" value="1"/>
</dbReference>
<keyword evidence="3" id="KW-0804">Transcription</keyword>
<dbReference type="InterPro" id="IPR036864">
    <property type="entry name" value="Zn2-C6_fun-type_DNA-bd_sf"/>
</dbReference>
<evidence type="ECO:0000256" key="3">
    <source>
        <dbReference type="ARBA" id="ARBA00023163"/>
    </source>
</evidence>
<dbReference type="GO" id="GO:0000435">
    <property type="term" value="P:positive regulation of transcription from RNA polymerase II promoter by galactose"/>
    <property type="evidence" value="ECO:0007669"/>
    <property type="project" value="TreeGrafter"/>
</dbReference>
<evidence type="ECO:0000313" key="7">
    <source>
        <dbReference type="EMBL" id="KPM37662.1"/>
    </source>
</evidence>
<evidence type="ECO:0000259" key="6">
    <source>
        <dbReference type="PROSITE" id="PS50048"/>
    </source>
</evidence>
<feature type="compositionally biased region" description="Low complexity" evidence="5">
    <location>
        <begin position="119"/>
        <end position="139"/>
    </location>
</feature>
<evidence type="ECO:0000256" key="4">
    <source>
        <dbReference type="ARBA" id="ARBA00023242"/>
    </source>
</evidence>
<dbReference type="CDD" id="cd00067">
    <property type="entry name" value="GAL4"/>
    <property type="match status" value="1"/>
</dbReference>
<feature type="region of interest" description="Disordered" evidence="5">
    <location>
        <begin position="643"/>
        <end position="690"/>
    </location>
</feature>
<dbReference type="GO" id="GO:0008270">
    <property type="term" value="F:zinc ion binding"/>
    <property type="evidence" value="ECO:0007669"/>
    <property type="project" value="InterPro"/>
</dbReference>
<name>A0A0P7BA90_9HYPO</name>
<dbReference type="AlphaFoldDB" id="A0A0P7BA90"/>
<feature type="domain" description="Zn(2)-C6 fungal-type" evidence="6">
    <location>
        <begin position="17"/>
        <end position="46"/>
    </location>
</feature>
<gene>
    <name evidence="7" type="ORF">AK830_g8905</name>
</gene>
<dbReference type="GO" id="GO:0006351">
    <property type="term" value="P:DNA-templated transcription"/>
    <property type="evidence" value="ECO:0007669"/>
    <property type="project" value="InterPro"/>
</dbReference>
<accession>A0A0P7BA90</accession>
<dbReference type="GO" id="GO:0000981">
    <property type="term" value="F:DNA-binding transcription factor activity, RNA polymerase II-specific"/>
    <property type="evidence" value="ECO:0007669"/>
    <property type="project" value="InterPro"/>
</dbReference>
<dbReference type="GO" id="GO:0005634">
    <property type="term" value="C:nucleus"/>
    <property type="evidence" value="ECO:0007669"/>
    <property type="project" value="TreeGrafter"/>
</dbReference>
<dbReference type="SUPFAM" id="SSF57701">
    <property type="entry name" value="Zn2/Cys6 DNA-binding domain"/>
    <property type="match status" value="1"/>
</dbReference>
<feature type="region of interest" description="Disordered" evidence="5">
    <location>
        <begin position="54"/>
        <end position="142"/>
    </location>
</feature>
<dbReference type="PROSITE" id="PS00463">
    <property type="entry name" value="ZN2_CY6_FUNGAL_1"/>
    <property type="match status" value="1"/>
</dbReference>
<dbReference type="PANTHER" id="PTHR47424">
    <property type="entry name" value="REGULATORY PROTEIN GAL4"/>
    <property type="match status" value="1"/>
</dbReference>
<dbReference type="GO" id="GO:0000978">
    <property type="term" value="F:RNA polymerase II cis-regulatory region sequence-specific DNA binding"/>
    <property type="evidence" value="ECO:0007669"/>
    <property type="project" value="TreeGrafter"/>
</dbReference>
<dbReference type="EMBL" id="LKCW01000158">
    <property type="protein sequence ID" value="KPM37662.1"/>
    <property type="molecule type" value="Genomic_DNA"/>
</dbReference>
<dbReference type="PANTHER" id="PTHR47424:SF9">
    <property type="entry name" value="TAH-2"/>
    <property type="match status" value="1"/>
</dbReference>
<dbReference type="Proteomes" id="UP000050424">
    <property type="component" value="Unassembled WGS sequence"/>
</dbReference>
<comment type="caution">
    <text evidence="7">The sequence shown here is derived from an EMBL/GenBank/DDBJ whole genome shotgun (WGS) entry which is preliminary data.</text>
</comment>
<keyword evidence="1" id="KW-0479">Metal-binding</keyword>
<organism evidence="7 8">
    <name type="scientific">Neonectria ditissima</name>
    <dbReference type="NCBI Taxonomy" id="78410"/>
    <lineage>
        <taxon>Eukaryota</taxon>
        <taxon>Fungi</taxon>
        <taxon>Dikarya</taxon>
        <taxon>Ascomycota</taxon>
        <taxon>Pezizomycotina</taxon>
        <taxon>Sordariomycetes</taxon>
        <taxon>Hypocreomycetidae</taxon>
        <taxon>Hypocreales</taxon>
        <taxon>Nectriaceae</taxon>
        <taxon>Neonectria</taxon>
    </lineage>
</organism>
<protein>
    <recommendedName>
        <fullName evidence="6">Zn(2)-C6 fungal-type domain-containing protein</fullName>
    </recommendedName>
</protein>
<keyword evidence="8" id="KW-1185">Reference proteome</keyword>
<dbReference type="OrthoDB" id="47007at2759"/>
<dbReference type="Pfam" id="PF04082">
    <property type="entry name" value="Fungal_trans"/>
    <property type="match status" value="1"/>
</dbReference>
<evidence type="ECO:0000256" key="5">
    <source>
        <dbReference type="SAM" id="MobiDB-lite"/>
    </source>
</evidence>
<keyword evidence="4" id="KW-0539">Nucleus</keyword>
<dbReference type="Gene3D" id="4.10.240.10">
    <property type="entry name" value="Zn(2)-C6 fungal-type DNA-binding domain"/>
    <property type="match status" value="1"/>
</dbReference>
<dbReference type="InterPro" id="IPR007219">
    <property type="entry name" value="XnlR_reg_dom"/>
</dbReference>
<sequence length="752" mass="83187">MPTKRVRHGERKRCAQACESCKHRKQRCDGLRPCRRCVRRGLARDCQSSTTRFPLLASSLPSPDPDHYRTANETATPPAGGPSPERLTPGRHPDDGGGQPTPATGPSPARNRAADAFVSPAGLSSSDAPSSSSSSQLLSRGFPARVPQMSRLVKDTKGQYMFIGDSATLSFVQNIRRIVRKSLGSCAFVDDPLRHLIVESSPDTRRGWIMSSAQNPPPKQTRAEVEYLQRWYMQSANCVLLLFDREELDASIEGWQKKDGDKADPASPVYYLVLAIGAQTGPEDKDGLAETLFNYARYLTVETLMEDPDIPTIQAFALITMYLLGASRRNSAFMYLGMAVRAAYALGLHRKDISALFPPVECRKRERLWKAIRILDLFMSASLGRPPSTSETRDTASKDDYSACNDLSMIFESVLLDIYAKRMISTEVIERISQHHRRWAAQSRDGFETDGIQSGEIIDVSDGTKQPNMGLLHLKQTAYWTIILLSLPFLLKDVSAHVDCNPNSALTSQEKRVVSSSSNQVLVYACLEAAMHTVDLLQTMLSAELIPKRLPFMINAVFVSGLVLGVAAFGDFDASFPLERSLRLAKNTLHRFAVHDPVAKRHFLILEHLQGACDRYMEMRARWKMERQSHLVGGLFGSIHNIGVPARDSDDDRDRMQAEDDPSTSPRTVSRTSAPRVQTPGLDMDAGAGQQPNDLGIGFSELIPAISPSMLWFDTFGETMPLYPTVDAGMVEMDPAGLGTSARASLYNEFIL</sequence>
<feature type="compositionally biased region" description="Basic and acidic residues" evidence="5">
    <location>
        <begin position="647"/>
        <end position="658"/>
    </location>
</feature>
<dbReference type="SMART" id="SM00066">
    <property type="entry name" value="GAL4"/>
    <property type="match status" value="1"/>
</dbReference>
<dbReference type="InterPro" id="IPR001138">
    <property type="entry name" value="Zn2Cys6_DnaBD"/>
</dbReference>
<keyword evidence="2" id="KW-0805">Transcription regulation</keyword>
<dbReference type="InterPro" id="IPR051127">
    <property type="entry name" value="Fungal_SecMet_Regulators"/>
</dbReference>
<evidence type="ECO:0000256" key="2">
    <source>
        <dbReference type="ARBA" id="ARBA00023015"/>
    </source>
</evidence>
<proteinExistence type="predicted"/>
<dbReference type="Pfam" id="PF00172">
    <property type="entry name" value="Zn_clus"/>
    <property type="match status" value="1"/>
</dbReference>
<dbReference type="SMART" id="SM00906">
    <property type="entry name" value="Fungal_trans"/>
    <property type="match status" value="1"/>
</dbReference>
<evidence type="ECO:0000313" key="8">
    <source>
        <dbReference type="Proteomes" id="UP000050424"/>
    </source>
</evidence>
<feature type="compositionally biased region" description="Low complexity" evidence="5">
    <location>
        <begin position="663"/>
        <end position="676"/>
    </location>
</feature>
<reference evidence="7 8" key="1">
    <citation type="submission" date="2015-09" db="EMBL/GenBank/DDBJ databases">
        <title>Draft genome of a European isolate of the apple canker pathogen Neonectria ditissima.</title>
        <authorList>
            <person name="Gomez-Cortecero A."/>
            <person name="Harrison R.J."/>
            <person name="Armitage A.D."/>
        </authorList>
    </citation>
    <scope>NUCLEOTIDE SEQUENCE [LARGE SCALE GENOMIC DNA]</scope>
    <source>
        <strain evidence="7 8">R09/05</strain>
    </source>
</reference>